<evidence type="ECO:0000256" key="8">
    <source>
        <dbReference type="ARBA" id="ARBA00037922"/>
    </source>
</evidence>
<comment type="similarity">
    <text evidence="1">Belongs to the DapB family.</text>
</comment>
<reference evidence="14" key="1">
    <citation type="submission" date="2018-05" db="EMBL/GenBank/DDBJ databases">
        <authorList>
            <person name="Lanie J.A."/>
            <person name="Ng W.-L."/>
            <person name="Kazmierczak K.M."/>
            <person name="Andrzejewski T.M."/>
            <person name="Davidsen T.M."/>
            <person name="Wayne K.J."/>
            <person name="Tettelin H."/>
            <person name="Glass J.I."/>
            <person name="Rusch D."/>
            <person name="Podicherti R."/>
            <person name="Tsui H.-C.T."/>
            <person name="Winkler M.E."/>
        </authorList>
    </citation>
    <scope>NUCLEOTIDE SEQUENCE</scope>
</reference>
<dbReference type="PIRSF" id="PIRSF000161">
    <property type="entry name" value="DHPR"/>
    <property type="match status" value="1"/>
</dbReference>
<keyword evidence="4" id="KW-0220">Diaminopimelate biosynthesis</keyword>
<evidence type="ECO:0000256" key="4">
    <source>
        <dbReference type="ARBA" id="ARBA00022915"/>
    </source>
</evidence>
<comment type="catalytic activity">
    <reaction evidence="10">
        <text>(S)-2,3,4,5-tetrahydrodipicolinate + NADP(+) + H2O = (2S,4S)-4-hydroxy-2,3,4,5-tetrahydrodipicolinate + NADPH + H(+)</text>
        <dbReference type="Rhea" id="RHEA:35331"/>
        <dbReference type="ChEBI" id="CHEBI:15377"/>
        <dbReference type="ChEBI" id="CHEBI:15378"/>
        <dbReference type="ChEBI" id="CHEBI:16845"/>
        <dbReference type="ChEBI" id="CHEBI:57783"/>
        <dbReference type="ChEBI" id="CHEBI:58349"/>
        <dbReference type="ChEBI" id="CHEBI:67139"/>
        <dbReference type="EC" id="1.17.1.8"/>
    </reaction>
</comment>
<protein>
    <recommendedName>
        <fullName evidence="9">4-hydroxy-tetrahydrodipicolinate reductase</fullName>
        <ecNumber evidence="9">1.17.1.8</ecNumber>
    </recommendedName>
</protein>
<dbReference type="InterPro" id="IPR023940">
    <property type="entry name" value="DHDPR_bac"/>
</dbReference>
<comment type="pathway">
    <text evidence="8">Amino-acid biosynthesis; L-lysine biosynthesis via DAP pathway; (S)-tetrahydrodipicolinate from L-aspartate: step 4/4.</text>
</comment>
<dbReference type="AlphaFoldDB" id="A0A381QJV3"/>
<keyword evidence="7" id="KW-0457">Lysine biosynthesis</keyword>
<keyword evidence="2" id="KW-0028">Amino-acid biosynthesis</keyword>
<organism evidence="14">
    <name type="scientific">marine metagenome</name>
    <dbReference type="NCBI Taxonomy" id="408172"/>
    <lineage>
        <taxon>unclassified sequences</taxon>
        <taxon>metagenomes</taxon>
        <taxon>ecological metagenomes</taxon>
    </lineage>
</organism>
<keyword evidence="3" id="KW-0521">NADP</keyword>
<dbReference type="InterPro" id="IPR022663">
    <property type="entry name" value="DapB_C"/>
</dbReference>
<sequence>MLKIAISGSTGRMGLALINAISKDKDFKLIGGVASESNSNIGKDLGEMAGEKRIGVVLSSKLSDLPKVDVLVDFSEAKFSLQSVEYAKNHNTALLLGTTGYQESDLSNIEEASEFIPLLKAPNTSMGIAYLKKVIDLTSDSLSYFDNLQISEKHHKDKKDLPSGTSLDLANFLSERIVRESPINIESERTGDLAGEHKIILSNDLERIELSHKALDRSIYAKGALIGAKWLKSKPNGLYSMSDIYS</sequence>
<evidence type="ECO:0000259" key="13">
    <source>
        <dbReference type="Pfam" id="PF05173"/>
    </source>
</evidence>
<keyword evidence="6" id="KW-0520">NAD</keyword>
<proteinExistence type="inferred from homology"/>
<dbReference type="EMBL" id="UINC01001376">
    <property type="protein sequence ID" value="SUZ79184.1"/>
    <property type="molecule type" value="Genomic_DNA"/>
</dbReference>
<dbReference type="PANTHER" id="PTHR20836">
    <property type="entry name" value="DIHYDRODIPICOLINATE REDUCTASE"/>
    <property type="match status" value="1"/>
</dbReference>
<gene>
    <name evidence="14" type="ORF">METZ01_LOCUS32038</name>
</gene>
<name>A0A381QJV3_9ZZZZ</name>
<evidence type="ECO:0000313" key="14">
    <source>
        <dbReference type="EMBL" id="SUZ79184.1"/>
    </source>
</evidence>
<dbReference type="NCBIfam" id="TIGR00036">
    <property type="entry name" value="dapB"/>
    <property type="match status" value="1"/>
</dbReference>
<evidence type="ECO:0000259" key="12">
    <source>
        <dbReference type="Pfam" id="PF01113"/>
    </source>
</evidence>
<dbReference type="SUPFAM" id="SSF55347">
    <property type="entry name" value="Glyceraldehyde-3-phosphate dehydrogenase-like, C-terminal domain"/>
    <property type="match status" value="1"/>
</dbReference>
<comment type="catalytic activity">
    <reaction evidence="11">
        <text>(S)-2,3,4,5-tetrahydrodipicolinate + NAD(+) + H2O = (2S,4S)-4-hydroxy-2,3,4,5-tetrahydrodipicolinate + NADH + H(+)</text>
        <dbReference type="Rhea" id="RHEA:35323"/>
        <dbReference type="ChEBI" id="CHEBI:15377"/>
        <dbReference type="ChEBI" id="CHEBI:15378"/>
        <dbReference type="ChEBI" id="CHEBI:16845"/>
        <dbReference type="ChEBI" id="CHEBI:57540"/>
        <dbReference type="ChEBI" id="CHEBI:57945"/>
        <dbReference type="ChEBI" id="CHEBI:67139"/>
        <dbReference type="EC" id="1.17.1.8"/>
    </reaction>
</comment>
<evidence type="ECO:0000256" key="10">
    <source>
        <dbReference type="ARBA" id="ARBA00049080"/>
    </source>
</evidence>
<dbReference type="GO" id="GO:0008839">
    <property type="term" value="F:4-hydroxy-tetrahydrodipicolinate reductase"/>
    <property type="evidence" value="ECO:0007669"/>
    <property type="project" value="UniProtKB-EC"/>
</dbReference>
<evidence type="ECO:0000256" key="9">
    <source>
        <dbReference type="ARBA" id="ARBA00038983"/>
    </source>
</evidence>
<accession>A0A381QJV3</accession>
<dbReference type="HAMAP" id="MF_00102">
    <property type="entry name" value="DapB"/>
    <property type="match status" value="1"/>
</dbReference>
<dbReference type="InterPro" id="IPR036291">
    <property type="entry name" value="NAD(P)-bd_dom_sf"/>
</dbReference>
<dbReference type="PANTHER" id="PTHR20836:SF0">
    <property type="entry name" value="4-HYDROXY-TETRAHYDRODIPICOLINATE REDUCTASE 1, CHLOROPLASTIC-RELATED"/>
    <property type="match status" value="1"/>
</dbReference>
<dbReference type="Pfam" id="PF05173">
    <property type="entry name" value="DapB_C"/>
    <property type="match status" value="1"/>
</dbReference>
<dbReference type="Gene3D" id="3.40.50.720">
    <property type="entry name" value="NAD(P)-binding Rossmann-like Domain"/>
    <property type="match status" value="1"/>
</dbReference>
<feature type="domain" description="Dihydrodipicolinate reductase N-terminal" evidence="12">
    <location>
        <begin position="3"/>
        <end position="123"/>
    </location>
</feature>
<dbReference type="Pfam" id="PF01113">
    <property type="entry name" value="DapB_N"/>
    <property type="match status" value="1"/>
</dbReference>
<dbReference type="GO" id="GO:0019877">
    <property type="term" value="P:diaminopimelate biosynthetic process"/>
    <property type="evidence" value="ECO:0007669"/>
    <property type="project" value="UniProtKB-KW"/>
</dbReference>
<evidence type="ECO:0000256" key="1">
    <source>
        <dbReference type="ARBA" id="ARBA00006642"/>
    </source>
</evidence>
<dbReference type="GO" id="GO:0009089">
    <property type="term" value="P:lysine biosynthetic process via diaminopimelate"/>
    <property type="evidence" value="ECO:0007669"/>
    <property type="project" value="InterPro"/>
</dbReference>
<evidence type="ECO:0000256" key="2">
    <source>
        <dbReference type="ARBA" id="ARBA00022605"/>
    </source>
</evidence>
<keyword evidence="5" id="KW-0560">Oxidoreductase</keyword>
<evidence type="ECO:0000256" key="3">
    <source>
        <dbReference type="ARBA" id="ARBA00022857"/>
    </source>
</evidence>
<feature type="domain" description="Dihydrodipicolinate reductase C-terminal" evidence="13">
    <location>
        <begin position="127"/>
        <end position="244"/>
    </location>
</feature>
<evidence type="ECO:0000256" key="11">
    <source>
        <dbReference type="ARBA" id="ARBA00049396"/>
    </source>
</evidence>
<dbReference type="SUPFAM" id="SSF51735">
    <property type="entry name" value="NAD(P)-binding Rossmann-fold domains"/>
    <property type="match status" value="1"/>
</dbReference>
<evidence type="ECO:0000256" key="7">
    <source>
        <dbReference type="ARBA" id="ARBA00023154"/>
    </source>
</evidence>
<dbReference type="CDD" id="cd02274">
    <property type="entry name" value="DHDPR_N"/>
    <property type="match status" value="1"/>
</dbReference>
<dbReference type="InterPro" id="IPR000846">
    <property type="entry name" value="DapB_N"/>
</dbReference>
<evidence type="ECO:0000256" key="6">
    <source>
        <dbReference type="ARBA" id="ARBA00023027"/>
    </source>
</evidence>
<evidence type="ECO:0000256" key="5">
    <source>
        <dbReference type="ARBA" id="ARBA00023002"/>
    </source>
</evidence>
<dbReference type="Gene3D" id="3.30.360.10">
    <property type="entry name" value="Dihydrodipicolinate Reductase, domain 2"/>
    <property type="match status" value="1"/>
</dbReference>
<dbReference type="EC" id="1.17.1.8" evidence="9"/>